<organism evidence="1 2">
    <name type="scientific">Chaetoceros tenuissimus</name>
    <dbReference type="NCBI Taxonomy" id="426638"/>
    <lineage>
        <taxon>Eukaryota</taxon>
        <taxon>Sar</taxon>
        <taxon>Stramenopiles</taxon>
        <taxon>Ochrophyta</taxon>
        <taxon>Bacillariophyta</taxon>
        <taxon>Coscinodiscophyceae</taxon>
        <taxon>Chaetocerotophycidae</taxon>
        <taxon>Chaetocerotales</taxon>
        <taxon>Chaetocerotaceae</taxon>
        <taxon>Chaetoceros</taxon>
    </lineage>
</organism>
<keyword evidence="2" id="KW-1185">Reference proteome</keyword>
<sequence>MSEQWKTEADKIDQRIAASRAEFDTERLKIRHGLLALHYDSSLRKIKNDRVFNIIDDSLKRKIENDRDFYNSIIDPIVDSLRKSHGKNCDAYANLASIRGNKPLTQFVFNFDLAGQYGIYRMVPNPEVDGGAYEDYRDRLHLLLENKLEEVGKKTDAEKADVKREILRNRYYEVNGNDMENHLRILALILVEAMRGYNAIEPQLMYKCRDSIFENKEDSEVSENSSDSEE</sequence>
<comment type="caution">
    <text evidence="1">The sequence shown here is derived from an EMBL/GenBank/DDBJ whole genome shotgun (WGS) entry which is preliminary data.</text>
</comment>
<gene>
    <name evidence="1" type="ORF">CTEN210_10807</name>
</gene>
<evidence type="ECO:0000313" key="1">
    <source>
        <dbReference type="EMBL" id="GFH54331.1"/>
    </source>
</evidence>
<reference evidence="1 2" key="1">
    <citation type="journal article" date="2021" name="Sci. Rep.">
        <title>The genome of the diatom Chaetoceros tenuissimus carries an ancient integrated fragment of an extant virus.</title>
        <authorList>
            <person name="Hongo Y."/>
            <person name="Kimura K."/>
            <person name="Takaki Y."/>
            <person name="Yoshida Y."/>
            <person name="Baba S."/>
            <person name="Kobayashi G."/>
            <person name="Nagasaki K."/>
            <person name="Hano T."/>
            <person name="Tomaru Y."/>
        </authorList>
    </citation>
    <scope>NUCLEOTIDE SEQUENCE [LARGE SCALE GENOMIC DNA]</scope>
    <source>
        <strain evidence="1 2">NIES-3715</strain>
    </source>
</reference>
<name>A0AAD3H8P8_9STRA</name>
<dbReference type="Proteomes" id="UP001054902">
    <property type="component" value="Unassembled WGS sequence"/>
</dbReference>
<protein>
    <submittedName>
        <fullName evidence="1">Uncharacterized protein</fullName>
    </submittedName>
</protein>
<proteinExistence type="predicted"/>
<dbReference type="EMBL" id="BLLK01000047">
    <property type="protein sequence ID" value="GFH54331.1"/>
    <property type="molecule type" value="Genomic_DNA"/>
</dbReference>
<dbReference type="AlphaFoldDB" id="A0AAD3H8P8"/>
<accession>A0AAD3H8P8</accession>
<evidence type="ECO:0000313" key="2">
    <source>
        <dbReference type="Proteomes" id="UP001054902"/>
    </source>
</evidence>